<keyword evidence="3" id="KW-1185">Reference proteome</keyword>
<protein>
    <submittedName>
        <fullName evidence="2">Uncharacterized protein</fullName>
    </submittedName>
</protein>
<evidence type="ECO:0000313" key="3">
    <source>
        <dbReference type="Proteomes" id="UP001500889"/>
    </source>
</evidence>
<dbReference type="AlphaFoldDB" id="A0AAU9G1B1"/>
<organism evidence="2 3">
    <name type="scientific">Drosophila madeirensis</name>
    <name type="common">Fruit fly</name>
    <dbReference type="NCBI Taxonomy" id="30013"/>
    <lineage>
        <taxon>Eukaryota</taxon>
        <taxon>Metazoa</taxon>
        <taxon>Ecdysozoa</taxon>
        <taxon>Arthropoda</taxon>
        <taxon>Hexapoda</taxon>
        <taxon>Insecta</taxon>
        <taxon>Pterygota</taxon>
        <taxon>Neoptera</taxon>
        <taxon>Endopterygota</taxon>
        <taxon>Diptera</taxon>
        <taxon>Brachycera</taxon>
        <taxon>Muscomorpha</taxon>
        <taxon>Ephydroidea</taxon>
        <taxon>Drosophilidae</taxon>
        <taxon>Drosophila</taxon>
        <taxon>Sophophora</taxon>
    </lineage>
</organism>
<gene>
    <name evidence="2" type="ORF">DMAD_01223</name>
</gene>
<sequence>MMHSGLNLILGTQLFNDPIDDEGMTMAEPVPIDDGHKADDENDSEGDSEDGFEVNESDDEFQEREKEEERDKMDIENLSRSLSFSN</sequence>
<dbReference type="EMBL" id="AP029266">
    <property type="protein sequence ID" value="BFG01477.1"/>
    <property type="molecule type" value="Genomic_DNA"/>
</dbReference>
<feature type="region of interest" description="Disordered" evidence="1">
    <location>
        <begin position="16"/>
        <end position="86"/>
    </location>
</feature>
<evidence type="ECO:0000256" key="1">
    <source>
        <dbReference type="SAM" id="MobiDB-lite"/>
    </source>
</evidence>
<feature type="compositionally biased region" description="Basic and acidic residues" evidence="1">
    <location>
        <begin position="63"/>
        <end position="77"/>
    </location>
</feature>
<proteinExistence type="predicted"/>
<evidence type="ECO:0000313" key="2">
    <source>
        <dbReference type="EMBL" id="BFG01477.1"/>
    </source>
</evidence>
<accession>A0AAU9G1B1</accession>
<feature type="compositionally biased region" description="Acidic residues" evidence="1">
    <location>
        <begin position="40"/>
        <end position="62"/>
    </location>
</feature>
<dbReference type="Proteomes" id="UP001500889">
    <property type="component" value="Chromosome A"/>
</dbReference>
<reference evidence="2 3" key="1">
    <citation type="submission" date="2024-02" db="EMBL/GenBank/DDBJ databases">
        <title>A chromosome-level genome assembly of Drosophila madeirensis, a fruit fly species endemic to Madeira island.</title>
        <authorList>
            <person name="Tomihara K."/>
            <person name="Llopart A."/>
            <person name="Yamamoto D."/>
        </authorList>
    </citation>
    <scope>NUCLEOTIDE SEQUENCE [LARGE SCALE GENOMIC DNA]</scope>
    <source>
        <strain evidence="2 3">RF1</strain>
    </source>
</reference>
<name>A0AAU9G1B1_DROMD</name>